<evidence type="ECO:0000256" key="3">
    <source>
        <dbReference type="ARBA" id="ARBA00022741"/>
    </source>
</evidence>
<comment type="function">
    <text evidence="8">Endonuclease that is involved in the suppression of homologous recombination and thus may have a key role in the control of bacterial genetic diversity.</text>
</comment>
<dbReference type="KEGG" id="ssun:H9Q77_00055"/>
<dbReference type="PANTHER" id="PTHR48466">
    <property type="entry name" value="OS10G0509000 PROTEIN-RELATED"/>
    <property type="match status" value="1"/>
</dbReference>
<evidence type="ECO:0000313" key="12">
    <source>
        <dbReference type="Proteomes" id="UP000515981"/>
    </source>
</evidence>
<evidence type="ECO:0000256" key="1">
    <source>
        <dbReference type="ARBA" id="ARBA00022722"/>
    </source>
</evidence>
<dbReference type="InterPro" id="IPR007696">
    <property type="entry name" value="DNA_mismatch_repair_MutS_core"/>
</dbReference>
<dbReference type="SUPFAM" id="SSF160443">
    <property type="entry name" value="SMR domain-like"/>
    <property type="match status" value="1"/>
</dbReference>
<dbReference type="EMBL" id="CP060633">
    <property type="protein sequence ID" value="QNM02630.1"/>
    <property type="molecule type" value="Genomic_DNA"/>
</dbReference>
<keyword evidence="12" id="KW-1185">Reference proteome</keyword>
<dbReference type="PANTHER" id="PTHR48466:SF2">
    <property type="entry name" value="OS10G0509000 PROTEIN"/>
    <property type="match status" value="1"/>
</dbReference>
<reference evidence="11 12" key="1">
    <citation type="submission" date="2020-08" db="EMBL/GenBank/DDBJ databases">
        <authorList>
            <person name="Liu C."/>
            <person name="Sun Q."/>
        </authorList>
    </citation>
    <scope>NUCLEOTIDE SEQUENCE [LARGE SCALE GENOMIC DNA]</scope>
    <source>
        <strain evidence="11 12">NSJ-8</strain>
    </source>
</reference>
<dbReference type="GO" id="GO:0016887">
    <property type="term" value="F:ATP hydrolysis activity"/>
    <property type="evidence" value="ECO:0007669"/>
    <property type="project" value="InterPro"/>
</dbReference>
<dbReference type="PIRSF" id="PIRSF005814">
    <property type="entry name" value="MutS_YshD"/>
    <property type="match status" value="1"/>
</dbReference>
<dbReference type="EC" id="3.6.4.-" evidence="8"/>
<comment type="function">
    <text evidence="8">Acts as a ribosome collision sensor, splitting the ribosome into its 2 subunits. Detects stalled/collided 70S ribosomes which it binds and splits by an ATP-hydrolysis driven conformational change. Acts upstream of the ribosome quality control system (RQC), a ribosome-associated complex that mediates the extraction of incompletely synthesized nascent chains from stalled ribosomes and their subsequent degradation. Probably generates substrates for RQC.</text>
</comment>
<dbReference type="GO" id="GO:0030983">
    <property type="term" value="F:mismatched DNA binding"/>
    <property type="evidence" value="ECO:0007669"/>
    <property type="project" value="InterPro"/>
</dbReference>
<feature type="compositionally biased region" description="Basic and acidic residues" evidence="9">
    <location>
        <begin position="630"/>
        <end position="641"/>
    </location>
</feature>
<gene>
    <name evidence="8" type="primary">mutS2</name>
    <name evidence="8" type="synonym">rqcU</name>
    <name evidence="11" type="ORF">H9Q77_00055</name>
</gene>
<sequence length="793" mass="88132">MNTKVLTTLEYNKIIDLLTEKADSEPGKKLCRDLVPSTDLSAIRTAQRETKDALARLFRIGSTSFGSNRDLGFSIRSLEIGSSLSMSELLKLASFLDNVSRIKTYGKKEREDLPNDSLDAYFEGLTPMTQLANEINRCILSEEEMADDASPKLKSIRRSKLSTNEKIHSQLTSMVNGAYRTFLQDAVITMRDNRYCIPVKAEYKSQVSGMVHDQSSTGSTFFIEPAAVVNLNNQLKELDLQEQEEIEVILGDLSSQAAVHTSELAADQKIMTTLDFIFAKAKLAMEQNATEPIFNTEHYIQIRKGRHPLLDKKKAVPIDVRLGKDFDLLVITGPNTGGKTVSLKTVGLFTLMGQAGLHIPALDRSELSIFSEVYADIGDEQSIEQSLSTFSSHMTRVVHILQHADADSLCLFDELGAGTDPTEGAALAIAILNYLHDRGIRTMATTHYSELKIYALSTNFVENACCEFDVETLRPTYRLLIGIPGKSNAFAISSKLGLSDEIIHAAKEQISKEDESFEDVIADLEQSRVTIEKEQQEIAEYKERIRTLQEQLQKKNEKIDQAKDKILRDANEKARAILQEAKDVADETIRDFNKAGASADIKELEKKRQKVRDKINEKNGKLALGNTQKKPADQKTVDPKKLKKGDSVKIISMNLKGIVNTLPDARGNLFVQCGIMRMQTNVNDLVPVKEETITAPALQRTNTGKLKMSKSFSVSSEINLLGCTVDEAIAKLDKYLDDAYLAHLPSVRVVHGKGTGALRSAVQSHLKRLKYVKEYRLGEYGEGDAGVTIVTFK</sequence>
<keyword evidence="4 8" id="KW-0378">Hydrolase</keyword>
<dbReference type="InterPro" id="IPR005747">
    <property type="entry name" value="MutS2"/>
</dbReference>
<evidence type="ECO:0000259" key="10">
    <source>
        <dbReference type="PROSITE" id="PS50828"/>
    </source>
</evidence>
<accession>A0A7G9FVP8</accession>
<dbReference type="GO" id="GO:0045910">
    <property type="term" value="P:negative regulation of DNA recombination"/>
    <property type="evidence" value="ECO:0007669"/>
    <property type="project" value="InterPro"/>
</dbReference>
<dbReference type="InterPro" id="IPR046893">
    <property type="entry name" value="MSSS"/>
</dbReference>
<keyword evidence="2 8" id="KW-0699">rRNA-binding</keyword>
<protein>
    <recommendedName>
        <fullName evidence="8">Endonuclease MutS2</fullName>
        <ecNumber evidence="8">3.1.-.-</ecNumber>
    </recommendedName>
    <alternativeName>
        <fullName evidence="8">Ribosome-associated protein quality control-upstream factor</fullName>
        <shortName evidence="8">RQC-upstream factor</shortName>
        <shortName evidence="8">RqcU</shortName>
        <ecNumber evidence="8">3.6.4.-</ecNumber>
    </alternativeName>
</protein>
<dbReference type="Pfam" id="PF20297">
    <property type="entry name" value="MSSS"/>
    <property type="match status" value="1"/>
</dbReference>
<dbReference type="GO" id="GO:0006298">
    <property type="term" value="P:mismatch repair"/>
    <property type="evidence" value="ECO:0007669"/>
    <property type="project" value="InterPro"/>
</dbReference>
<keyword evidence="6 8" id="KW-0694">RNA-binding</keyword>
<dbReference type="Gene3D" id="3.40.50.300">
    <property type="entry name" value="P-loop containing nucleotide triphosphate hydrolases"/>
    <property type="match status" value="1"/>
</dbReference>
<name>A0A7G9FVP8_9FIRM</name>
<keyword evidence="3 8" id="KW-0547">Nucleotide-binding</keyword>
<dbReference type="Proteomes" id="UP000515981">
    <property type="component" value="Chromosome"/>
</dbReference>
<organism evidence="11 12">
    <name type="scientific">Simiaoa sunii</name>
    <dbReference type="NCBI Taxonomy" id="2763672"/>
    <lineage>
        <taxon>Bacteria</taxon>
        <taxon>Bacillati</taxon>
        <taxon>Bacillota</taxon>
        <taxon>Clostridia</taxon>
        <taxon>Lachnospirales</taxon>
        <taxon>Lachnospiraceae</taxon>
        <taxon>Simiaoa</taxon>
    </lineage>
</organism>
<dbReference type="SMART" id="SM00463">
    <property type="entry name" value="SMR"/>
    <property type="match status" value="1"/>
</dbReference>
<evidence type="ECO:0000256" key="9">
    <source>
        <dbReference type="SAM" id="MobiDB-lite"/>
    </source>
</evidence>
<dbReference type="RefSeq" id="WP_249326285.1">
    <property type="nucleotide sequence ID" value="NZ_CP060633.1"/>
</dbReference>
<evidence type="ECO:0000313" key="11">
    <source>
        <dbReference type="EMBL" id="QNM02630.1"/>
    </source>
</evidence>
<comment type="subunit">
    <text evidence="8">Homodimer. Binds to stalled ribosomes, contacting rRNA.</text>
</comment>
<dbReference type="InterPro" id="IPR027417">
    <property type="entry name" value="P-loop_NTPase"/>
</dbReference>
<keyword evidence="7 8" id="KW-0238">DNA-binding</keyword>
<dbReference type="InterPro" id="IPR036187">
    <property type="entry name" value="DNA_mismatch_repair_MutS_sf"/>
</dbReference>
<dbReference type="NCBIfam" id="TIGR01069">
    <property type="entry name" value="mutS2"/>
    <property type="match status" value="1"/>
</dbReference>
<dbReference type="GO" id="GO:0072344">
    <property type="term" value="P:rescue of stalled ribosome"/>
    <property type="evidence" value="ECO:0007669"/>
    <property type="project" value="UniProtKB-UniRule"/>
</dbReference>
<keyword evidence="8 11" id="KW-0255">Endonuclease</keyword>
<evidence type="ECO:0000256" key="7">
    <source>
        <dbReference type="ARBA" id="ARBA00023125"/>
    </source>
</evidence>
<dbReference type="EC" id="3.1.-.-" evidence="8"/>
<dbReference type="PROSITE" id="PS00486">
    <property type="entry name" value="DNA_MISMATCH_REPAIR_2"/>
    <property type="match status" value="1"/>
</dbReference>
<evidence type="ECO:0000256" key="2">
    <source>
        <dbReference type="ARBA" id="ARBA00022730"/>
    </source>
</evidence>
<evidence type="ECO:0000256" key="8">
    <source>
        <dbReference type="HAMAP-Rule" id="MF_00092"/>
    </source>
</evidence>
<dbReference type="FunFam" id="3.40.50.300:FF:000830">
    <property type="entry name" value="Endonuclease MutS2"/>
    <property type="match status" value="1"/>
</dbReference>
<dbReference type="CDD" id="cd03280">
    <property type="entry name" value="ABC_MutS2"/>
    <property type="match status" value="1"/>
</dbReference>
<feature type="binding site" evidence="8">
    <location>
        <begin position="333"/>
        <end position="340"/>
    </location>
    <ligand>
        <name>ATP</name>
        <dbReference type="ChEBI" id="CHEBI:30616"/>
    </ligand>
</feature>
<proteinExistence type="inferred from homology"/>
<dbReference type="AlphaFoldDB" id="A0A7G9FVP8"/>
<keyword evidence="1 8" id="KW-0540">Nuclease</keyword>
<dbReference type="InterPro" id="IPR002625">
    <property type="entry name" value="Smr_dom"/>
</dbReference>
<dbReference type="InterPro" id="IPR036063">
    <property type="entry name" value="Smr_dom_sf"/>
</dbReference>
<dbReference type="Gene3D" id="3.30.1370.110">
    <property type="match status" value="1"/>
</dbReference>
<comment type="similarity">
    <text evidence="8">Belongs to the DNA mismatch repair MutS family. MutS2 subfamily.</text>
</comment>
<evidence type="ECO:0000256" key="4">
    <source>
        <dbReference type="ARBA" id="ARBA00022801"/>
    </source>
</evidence>
<dbReference type="GO" id="GO:0004519">
    <property type="term" value="F:endonuclease activity"/>
    <property type="evidence" value="ECO:0007669"/>
    <property type="project" value="UniProtKB-UniRule"/>
</dbReference>
<dbReference type="GO" id="GO:0140664">
    <property type="term" value="F:ATP-dependent DNA damage sensor activity"/>
    <property type="evidence" value="ECO:0007669"/>
    <property type="project" value="InterPro"/>
</dbReference>
<feature type="region of interest" description="Disordered" evidence="9">
    <location>
        <begin position="616"/>
        <end position="641"/>
    </location>
</feature>
<dbReference type="Pfam" id="PF00488">
    <property type="entry name" value="MutS_V"/>
    <property type="match status" value="1"/>
</dbReference>
<dbReference type="PROSITE" id="PS50828">
    <property type="entry name" value="SMR"/>
    <property type="match status" value="1"/>
</dbReference>
<dbReference type="GO" id="GO:0043023">
    <property type="term" value="F:ribosomal large subunit binding"/>
    <property type="evidence" value="ECO:0007669"/>
    <property type="project" value="UniProtKB-UniRule"/>
</dbReference>
<dbReference type="SUPFAM" id="SSF52540">
    <property type="entry name" value="P-loop containing nucleoside triphosphate hydrolases"/>
    <property type="match status" value="1"/>
</dbReference>
<feature type="domain" description="Smr" evidence="10">
    <location>
        <begin position="718"/>
        <end position="793"/>
    </location>
</feature>
<evidence type="ECO:0000256" key="5">
    <source>
        <dbReference type="ARBA" id="ARBA00022840"/>
    </source>
</evidence>
<keyword evidence="5 8" id="KW-0067">ATP-binding</keyword>
<evidence type="ECO:0000256" key="6">
    <source>
        <dbReference type="ARBA" id="ARBA00022884"/>
    </source>
</evidence>
<dbReference type="SMART" id="SM00534">
    <property type="entry name" value="MUTSac"/>
    <property type="match status" value="1"/>
</dbReference>
<dbReference type="InterPro" id="IPR045076">
    <property type="entry name" value="MutS"/>
</dbReference>
<dbReference type="Pfam" id="PF01713">
    <property type="entry name" value="Smr"/>
    <property type="match status" value="1"/>
</dbReference>
<dbReference type="GO" id="GO:0005524">
    <property type="term" value="F:ATP binding"/>
    <property type="evidence" value="ECO:0007669"/>
    <property type="project" value="UniProtKB-UniRule"/>
</dbReference>
<dbReference type="HAMAP" id="MF_00092">
    <property type="entry name" value="MutS2"/>
    <property type="match status" value="1"/>
</dbReference>
<dbReference type="SUPFAM" id="SSF48334">
    <property type="entry name" value="DNA repair protein MutS, domain III"/>
    <property type="match status" value="1"/>
</dbReference>
<dbReference type="InterPro" id="IPR000432">
    <property type="entry name" value="DNA_mismatch_repair_MutS_C"/>
</dbReference>
<dbReference type="SMART" id="SM00533">
    <property type="entry name" value="MUTSd"/>
    <property type="match status" value="1"/>
</dbReference>
<dbReference type="GO" id="GO:0019843">
    <property type="term" value="F:rRNA binding"/>
    <property type="evidence" value="ECO:0007669"/>
    <property type="project" value="UniProtKB-UniRule"/>
</dbReference>